<dbReference type="InterPro" id="IPR032466">
    <property type="entry name" value="Metal_Hydrolase"/>
</dbReference>
<feature type="chain" id="PRO_5046544954" evidence="1">
    <location>
        <begin position="24"/>
        <end position="481"/>
    </location>
</feature>
<dbReference type="InterPro" id="IPR051781">
    <property type="entry name" value="Metallo-dep_Hydrolase"/>
</dbReference>
<dbReference type="RefSeq" id="WP_223676451.1">
    <property type="nucleotide sequence ID" value="NZ_JAINZW010000004.1"/>
</dbReference>
<accession>A0ABS7T7Z8</accession>
<evidence type="ECO:0000313" key="3">
    <source>
        <dbReference type="EMBL" id="MBZ4040017.1"/>
    </source>
</evidence>
<dbReference type="Proteomes" id="UP001430954">
    <property type="component" value="Unassembled WGS sequence"/>
</dbReference>
<sequence>MRRPLAKLMLPSALACALTPALASPPAANGALALDNVHVVDAEHNRVGERSCVRVQDRRISLIAAAGDAACRRGAHVLDLEGRYLTPGLIDMHAHLTLGPMEMKRERGRAVLQALPDDAIAEHNANRLVAFGVTTLRNPGGDLEAAGRYESRLAAGELVGPEAFNAGPVINNAELPGLAAAARTPEDMQAVVRAQVEAGADWIKLYTGLSPELLRAGIDAAHAQGRPAVAHLESIAWPDALAMGLDGIVHLMPLSPDLLTPGQRAAWQSTARGGTYSFFEWWEHFDPDGPQADRLVAAYRQYRPVFDATLVAFHAAFVQDQDNPYKDDARRYAHPRLLSHWNEWFTFAIGWQPEDFERARAVWPKVQRMAARLYATDARMTLGTDMSNPWIAPGISLHREMELLAEAGVPTAQLLLAATRNAADALGAGDRIGRVAPGFEADLVVLDGNPLDDIAHTRDIHAVVLDGRLLTTDALNQFKGE</sequence>
<dbReference type="SUPFAM" id="SSF51556">
    <property type="entry name" value="Metallo-dependent hydrolases"/>
    <property type="match status" value="1"/>
</dbReference>
<dbReference type="Pfam" id="PF01979">
    <property type="entry name" value="Amidohydro_1"/>
    <property type="match status" value="1"/>
</dbReference>
<dbReference type="Gene3D" id="3.40.50.10910">
    <property type="entry name" value="Amidohydrolase"/>
    <property type="match status" value="1"/>
</dbReference>
<keyword evidence="4" id="KW-1185">Reference proteome</keyword>
<organism evidence="3 4">
    <name type="scientific">Novilysobacter selenitireducens</name>
    <dbReference type="NCBI Taxonomy" id="2872639"/>
    <lineage>
        <taxon>Bacteria</taxon>
        <taxon>Pseudomonadati</taxon>
        <taxon>Pseudomonadota</taxon>
        <taxon>Gammaproteobacteria</taxon>
        <taxon>Lysobacterales</taxon>
        <taxon>Lysobacteraceae</taxon>
        <taxon>Novilysobacter</taxon>
    </lineage>
</organism>
<dbReference type="SUPFAM" id="SSF51338">
    <property type="entry name" value="Composite domain of metallo-dependent hydrolases"/>
    <property type="match status" value="1"/>
</dbReference>
<feature type="signal peptide" evidence="1">
    <location>
        <begin position="1"/>
        <end position="23"/>
    </location>
</feature>
<feature type="domain" description="Amidohydrolase-related" evidence="2">
    <location>
        <begin position="369"/>
        <end position="469"/>
    </location>
</feature>
<dbReference type="PANTHER" id="PTHR43135:SF3">
    <property type="entry name" value="ALPHA-D-RIBOSE 1-METHYLPHOSPHONATE 5-TRIPHOSPHATE DIPHOSPHATASE"/>
    <property type="match status" value="1"/>
</dbReference>
<dbReference type="InterPro" id="IPR011059">
    <property type="entry name" value="Metal-dep_hydrolase_composite"/>
</dbReference>
<dbReference type="PANTHER" id="PTHR43135">
    <property type="entry name" value="ALPHA-D-RIBOSE 1-METHYLPHOSPHONATE 5-TRIPHOSPHATE DIPHOSPHATASE"/>
    <property type="match status" value="1"/>
</dbReference>
<gene>
    <name evidence="3" type="ORF">K6753_10800</name>
</gene>
<dbReference type="EMBL" id="JAINZW010000004">
    <property type="protein sequence ID" value="MBZ4040017.1"/>
    <property type="molecule type" value="Genomic_DNA"/>
</dbReference>
<dbReference type="InterPro" id="IPR006680">
    <property type="entry name" value="Amidohydro-rel"/>
</dbReference>
<comment type="caution">
    <text evidence="3">The sequence shown here is derived from an EMBL/GenBank/DDBJ whole genome shotgun (WGS) entry which is preliminary data.</text>
</comment>
<proteinExistence type="predicted"/>
<reference evidence="3 4" key="1">
    <citation type="submission" date="2021-09" db="EMBL/GenBank/DDBJ databases">
        <title>Lysobacter sp. 13A isolated from the river sediment.</title>
        <authorList>
            <person name="Liu H."/>
            <person name="Li S."/>
            <person name="Mao S."/>
        </authorList>
    </citation>
    <scope>NUCLEOTIDE SEQUENCE [LARGE SCALE GENOMIC DNA]</scope>
    <source>
        <strain evidence="3 4">13A</strain>
    </source>
</reference>
<name>A0ABS7T7Z8_9GAMM</name>
<dbReference type="Gene3D" id="2.30.40.10">
    <property type="entry name" value="Urease, subunit C, domain 1"/>
    <property type="match status" value="2"/>
</dbReference>
<keyword evidence="1" id="KW-0732">Signal</keyword>
<dbReference type="Gene3D" id="3.20.20.140">
    <property type="entry name" value="Metal-dependent hydrolases"/>
    <property type="match status" value="1"/>
</dbReference>
<evidence type="ECO:0000259" key="2">
    <source>
        <dbReference type="Pfam" id="PF01979"/>
    </source>
</evidence>
<evidence type="ECO:0000256" key="1">
    <source>
        <dbReference type="SAM" id="SignalP"/>
    </source>
</evidence>
<evidence type="ECO:0000313" key="4">
    <source>
        <dbReference type="Proteomes" id="UP001430954"/>
    </source>
</evidence>
<protein>
    <submittedName>
        <fullName evidence="3">Amidohydrolase family protein</fullName>
    </submittedName>
</protein>